<dbReference type="EMBL" id="JANPWB010000008">
    <property type="protein sequence ID" value="KAJ1164328.1"/>
    <property type="molecule type" value="Genomic_DNA"/>
</dbReference>
<dbReference type="Proteomes" id="UP001066276">
    <property type="component" value="Chromosome 4_2"/>
</dbReference>
<protein>
    <submittedName>
        <fullName evidence="2">Uncharacterized protein</fullName>
    </submittedName>
</protein>
<feature type="region of interest" description="Disordered" evidence="1">
    <location>
        <begin position="1"/>
        <end position="27"/>
    </location>
</feature>
<keyword evidence="3" id="KW-1185">Reference proteome</keyword>
<organism evidence="2 3">
    <name type="scientific">Pleurodeles waltl</name>
    <name type="common">Iberian ribbed newt</name>
    <dbReference type="NCBI Taxonomy" id="8319"/>
    <lineage>
        <taxon>Eukaryota</taxon>
        <taxon>Metazoa</taxon>
        <taxon>Chordata</taxon>
        <taxon>Craniata</taxon>
        <taxon>Vertebrata</taxon>
        <taxon>Euteleostomi</taxon>
        <taxon>Amphibia</taxon>
        <taxon>Batrachia</taxon>
        <taxon>Caudata</taxon>
        <taxon>Salamandroidea</taxon>
        <taxon>Salamandridae</taxon>
        <taxon>Pleurodelinae</taxon>
        <taxon>Pleurodeles</taxon>
    </lineage>
</organism>
<gene>
    <name evidence="2" type="ORF">NDU88_004768</name>
</gene>
<reference evidence="2" key="1">
    <citation type="journal article" date="2022" name="bioRxiv">
        <title>Sequencing and chromosome-scale assembly of the giantPleurodeles waltlgenome.</title>
        <authorList>
            <person name="Brown T."/>
            <person name="Elewa A."/>
            <person name="Iarovenko S."/>
            <person name="Subramanian E."/>
            <person name="Araus A.J."/>
            <person name="Petzold A."/>
            <person name="Susuki M."/>
            <person name="Suzuki K.-i.T."/>
            <person name="Hayashi T."/>
            <person name="Toyoda A."/>
            <person name="Oliveira C."/>
            <person name="Osipova E."/>
            <person name="Leigh N.D."/>
            <person name="Simon A."/>
            <person name="Yun M.H."/>
        </authorList>
    </citation>
    <scope>NUCLEOTIDE SEQUENCE</scope>
    <source>
        <strain evidence="2">20211129_DDA</strain>
        <tissue evidence="2">Liver</tissue>
    </source>
</reference>
<name>A0AAV7SJU6_PLEWA</name>
<accession>A0AAV7SJU6</accession>
<evidence type="ECO:0000256" key="1">
    <source>
        <dbReference type="SAM" id="MobiDB-lite"/>
    </source>
</evidence>
<evidence type="ECO:0000313" key="2">
    <source>
        <dbReference type="EMBL" id="KAJ1164328.1"/>
    </source>
</evidence>
<sequence length="113" mass="12663">MAQSRRSRARRAQKRSEIQAGPGAHAPDLEQLIQERREERFPAGLAYPTLLLVETHNERLCCCTLLFGLFDLGGDLLSICPDGIGSVLVVLEDTYRAPDRRLGYRWCGHGTKP</sequence>
<comment type="caution">
    <text evidence="2">The sequence shown here is derived from an EMBL/GenBank/DDBJ whole genome shotgun (WGS) entry which is preliminary data.</text>
</comment>
<proteinExistence type="predicted"/>
<feature type="compositionally biased region" description="Basic residues" evidence="1">
    <location>
        <begin position="1"/>
        <end position="13"/>
    </location>
</feature>
<evidence type="ECO:0000313" key="3">
    <source>
        <dbReference type="Proteomes" id="UP001066276"/>
    </source>
</evidence>
<dbReference type="AlphaFoldDB" id="A0AAV7SJU6"/>